<dbReference type="InterPro" id="IPR027478">
    <property type="entry name" value="LdcA_N"/>
</dbReference>
<name>A0A9D1KM50_9ACTN</name>
<comment type="caution">
    <text evidence="6">The sequence shown here is derived from an EMBL/GenBank/DDBJ whole genome shotgun (WGS) entry which is preliminary data.</text>
</comment>
<reference evidence="6" key="2">
    <citation type="journal article" date="2021" name="PeerJ">
        <title>Extensive microbial diversity within the chicken gut microbiome revealed by metagenomics and culture.</title>
        <authorList>
            <person name="Gilroy R."/>
            <person name="Ravi A."/>
            <person name="Getino M."/>
            <person name="Pursley I."/>
            <person name="Horton D.L."/>
            <person name="Alikhan N.F."/>
            <person name="Baker D."/>
            <person name="Gharbi K."/>
            <person name="Hall N."/>
            <person name="Watson M."/>
            <person name="Adriaenssens E.M."/>
            <person name="Foster-Nyarko E."/>
            <person name="Jarju S."/>
            <person name="Secka A."/>
            <person name="Antonio M."/>
            <person name="Oren A."/>
            <person name="Chaudhuri R.R."/>
            <person name="La Ragione R."/>
            <person name="Hildebrand F."/>
            <person name="Pallen M.J."/>
        </authorList>
    </citation>
    <scope>NUCLEOTIDE SEQUENCE</scope>
    <source>
        <strain evidence="6">ChiGjej1B1-24693</strain>
    </source>
</reference>
<dbReference type="InterPro" id="IPR040921">
    <property type="entry name" value="Peptidase_S66C"/>
</dbReference>
<proteinExistence type="inferred from homology"/>
<reference evidence="6" key="1">
    <citation type="submission" date="2020-10" db="EMBL/GenBank/DDBJ databases">
        <authorList>
            <person name="Gilroy R."/>
        </authorList>
    </citation>
    <scope>NUCLEOTIDE SEQUENCE</scope>
    <source>
        <strain evidence="6">ChiGjej1B1-24693</strain>
    </source>
</reference>
<organism evidence="6 7">
    <name type="scientific">Candidatus Avipropionibacterium avicola</name>
    <dbReference type="NCBI Taxonomy" id="2840701"/>
    <lineage>
        <taxon>Bacteria</taxon>
        <taxon>Bacillati</taxon>
        <taxon>Actinomycetota</taxon>
        <taxon>Actinomycetes</taxon>
        <taxon>Propionibacteriales</taxon>
        <taxon>Propionibacteriaceae</taxon>
        <taxon>Propionibacteriaceae incertae sedis</taxon>
        <taxon>Candidatus Avipropionibacterium</taxon>
    </lineage>
</organism>
<dbReference type="Gene3D" id="3.40.50.10740">
    <property type="entry name" value="Class I glutamine amidotransferase-like"/>
    <property type="match status" value="1"/>
</dbReference>
<evidence type="ECO:0000313" key="7">
    <source>
        <dbReference type="Proteomes" id="UP000886842"/>
    </source>
</evidence>
<dbReference type="Pfam" id="PF02016">
    <property type="entry name" value="Peptidase_S66"/>
    <property type="match status" value="1"/>
</dbReference>
<dbReference type="SUPFAM" id="SSF141986">
    <property type="entry name" value="LD-carboxypeptidase A C-terminal domain-like"/>
    <property type="match status" value="1"/>
</dbReference>
<evidence type="ECO:0000259" key="4">
    <source>
        <dbReference type="Pfam" id="PF02016"/>
    </source>
</evidence>
<feature type="active site" description="Charge relay system" evidence="3">
    <location>
        <position position="297"/>
    </location>
</feature>
<dbReference type="InterPro" id="IPR029062">
    <property type="entry name" value="Class_I_gatase-like"/>
</dbReference>
<dbReference type="InterPro" id="IPR040449">
    <property type="entry name" value="Peptidase_S66_N"/>
</dbReference>
<feature type="domain" description="LD-carboxypeptidase N-terminal" evidence="4">
    <location>
        <begin position="12"/>
        <end position="132"/>
    </location>
</feature>
<accession>A0A9D1KM50</accession>
<evidence type="ECO:0000256" key="2">
    <source>
        <dbReference type="ARBA" id="ARBA00022801"/>
    </source>
</evidence>
<dbReference type="PIRSF" id="PIRSF028757">
    <property type="entry name" value="LD-carboxypeptidase"/>
    <property type="match status" value="1"/>
</dbReference>
<dbReference type="PANTHER" id="PTHR30237:SF6">
    <property type="entry name" value="CARBOXYPEPTIDASE YOCD-RELATED"/>
    <property type="match status" value="1"/>
</dbReference>
<feature type="active site" description="Nucleophile" evidence="3">
    <location>
        <position position="112"/>
    </location>
</feature>
<dbReference type="SUPFAM" id="SSF52317">
    <property type="entry name" value="Class I glutamine amidotransferase-like"/>
    <property type="match status" value="1"/>
</dbReference>
<evidence type="ECO:0000256" key="1">
    <source>
        <dbReference type="ARBA" id="ARBA00010233"/>
    </source>
</evidence>
<dbReference type="AlphaFoldDB" id="A0A9D1KM50"/>
<dbReference type="Pfam" id="PF17676">
    <property type="entry name" value="Peptidase_S66C"/>
    <property type="match status" value="1"/>
</dbReference>
<evidence type="ECO:0000259" key="5">
    <source>
        <dbReference type="Pfam" id="PF17676"/>
    </source>
</evidence>
<sequence>MLPPRLTAGDTVRVVAPARSRALIMEHDNTRWINERFAAMGLTLTFGAHVDEDDRFRSSSIESRVADLHEAFADPEVAGILTVVGGFNSNELLPHLDWELIGANPKVFCGYSDITALANAILTHTGLITYSGPHWSSFGMRDHFDPTGDWFRAAVMDDRPIELTAASTWTDDLWFLDQEDRHATPNPGWTVLQHGSATGRIVGGNLCTLNLLQGTDHLPDLSGAVLFLEDDELSNPVEFARDLTSLLQLPGADTVSGLVIGRFQRASQVSEEDLAEIVRRQPALRDKPVVCGLDFGHTMPMITFPIGGTATVETSRTDARITIGQPAA</sequence>
<feature type="domain" description="LD-carboxypeptidase C-terminal" evidence="5">
    <location>
        <begin position="198"/>
        <end position="312"/>
    </location>
</feature>
<dbReference type="EMBL" id="DVLP01000304">
    <property type="protein sequence ID" value="HIT75949.1"/>
    <property type="molecule type" value="Genomic_DNA"/>
</dbReference>
<dbReference type="PANTHER" id="PTHR30237">
    <property type="entry name" value="MURAMOYLTETRAPEPTIDE CARBOXYPEPTIDASE"/>
    <property type="match status" value="1"/>
</dbReference>
<dbReference type="InterPro" id="IPR027461">
    <property type="entry name" value="Carboxypeptidase_A_C_sf"/>
</dbReference>
<evidence type="ECO:0000313" key="6">
    <source>
        <dbReference type="EMBL" id="HIT75949.1"/>
    </source>
</evidence>
<comment type="similarity">
    <text evidence="1">Belongs to the peptidase S66 family.</text>
</comment>
<gene>
    <name evidence="6" type="ORF">IAA98_10210</name>
</gene>
<feature type="active site" description="Charge relay system" evidence="3">
    <location>
        <position position="229"/>
    </location>
</feature>
<evidence type="ECO:0000256" key="3">
    <source>
        <dbReference type="PIRSR" id="PIRSR028757-1"/>
    </source>
</evidence>
<dbReference type="CDD" id="cd07062">
    <property type="entry name" value="Peptidase_S66_mccF_like"/>
    <property type="match status" value="1"/>
</dbReference>
<dbReference type="GO" id="GO:0016787">
    <property type="term" value="F:hydrolase activity"/>
    <property type="evidence" value="ECO:0007669"/>
    <property type="project" value="UniProtKB-KW"/>
</dbReference>
<dbReference type="Gene3D" id="3.50.30.60">
    <property type="entry name" value="LD-carboxypeptidase A C-terminal domain-like"/>
    <property type="match status" value="1"/>
</dbReference>
<dbReference type="Proteomes" id="UP000886842">
    <property type="component" value="Unassembled WGS sequence"/>
</dbReference>
<keyword evidence="2" id="KW-0378">Hydrolase</keyword>
<protein>
    <submittedName>
        <fullName evidence="6">LD-carboxypeptidase</fullName>
    </submittedName>
</protein>
<dbReference type="InterPro" id="IPR003507">
    <property type="entry name" value="S66_fam"/>
</dbReference>